<evidence type="ECO:0000313" key="2">
    <source>
        <dbReference type="EMBL" id="KAF2180803.1"/>
    </source>
</evidence>
<organism evidence="2 3">
    <name type="scientific">Zopfia rhizophila CBS 207.26</name>
    <dbReference type="NCBI Taxonomy" id="1314779"/>
    <lineage>
        <taxon>Eukaryota</taxon>
        <taxon>Fungi</taxon>
        <taxon>Dikarya</taxon>
        <taxon>Ascomycota</taxon>
        <taxon>Pezizomycotina</taxon>
        <taxon>Dothideomycetes</taxon>
        <taxon>Dothideomycetes incertae sedis</taxon>
        <taxon>Zopfiaceae</taxon>
        <taxon>Zopfia</taxon>
    </lineage>
</organism>
<evidence type="ECO:0000256" key="1">
    <source>
        <dbReference type="SAM" id="MobiDB-lite"/>
    </source>
</evidence>
<gene>
    <name evidence="2" type="ORF">K469DRAFT_714372</name>
</gene>
<dbReference type="OrthoDB" id="5379420at2759"/>
<sequence>MALRPIIYRSCNFLIKTKPCLFCQTRQFLHQRRDIRPPQSSTFNLDGKNNGKELQRREYSAPGPKTPQAKRNAIDTQNRAKFFDLAKTEGLIVMSPKLADEIIADFLSEYGDGKGSGKTVLELAEKHRLKVTNITELALATSRIPTKGMPGLPQSHHQDISRMLLVACSKAKEPVATLHILTAVFRAPFDEAARNIANIFKPSEIQECRKELEELAYKEGYAEAMTLQGQFLEKEGKKKDAMKLYEEAMGMADIKLKNAPKEGPRIAMPLTPPWNILGNLLLANKDPTAQVRAKEVFKKGALEGDDPLAYYHLASFEEDKQSCNWLQYMSKAAASGHIDAMYQVAHFYLKSQAEEQGQKNVNPDLLEKDNTLTEALNWLNSRDRSMGPIALAIEWFEVAARGGHKPSMMTLVEYFRKSGKIEEALKHLNNVLKPPPKGQKEEWPDLVREAQIMLRHGLE</sequence>
<protein>
    <recommendedName>
        <fullName evidence="4">HCP-like protein</fullName>
    </recommendedName>
</protein>
<dbReference type="Proteomes" id="UP000800200">
    <property type="component" value="Unassembled WGS sequence"/>
</dbReference>
<accession>A0A6A6DPA4</accession>
<evidence type="ECO:0008006" key="4">
    <source>
        <dbReference type="Google" id="ProtNLM"/>
    </source>
</evidence>
<name>A0A6A6DPA4_9PEZI</name>
<feature type="compositionally biased region" description="Basic and acidic residues" evidence="1">
    <location>
        <begin position="49"/>
        <end position="59"/>
    </location>
</feature>
<feature type="region of interest" description="Disordered" evidence="1">
    <location>
        <begin position="33"/>
        <end position="70"/>
    </location>
</feature>
<keyword evidence="3" id="KW-1185">Reference proteome</keyword>
<reference evidence="2" key="1">
    <citation type="journal article" date="2020" name="Stud. Mycol.">
        <title>101 Dothideomycetes genomes: a test case for predicting lifestyles and emergence of pathogens.</title>
        <authorList>
            <person name="Haridas S."/>
            <person name="Albert R."/>
            <person name="Binder M."/>
            <person name="Bloem J."/>
            <person name="Labutti K."/>
            <person name="Salamov A."/>
            <person name="Andreopoulos B."/>
            <person name="Baker S."/>
            <person name="Barry K."/>
            <person name="Bills G."/>
            <person name="Bluhm B."/>
            <person name="Cannon C."/>
            <person name="Castanera R."/>
            <person name="Culley D."/>
            <person name="Daum C."/>
            <person name="Ezra D."/>
            <person name="Gonzalez J."/>
            <person name="Henrissat B."/>
            <person name="Kuo A."/>
            <person name="Liang C."/>
            <person name="Lipzen A."/>
            <person name="Lutzoni F."/>
            <person name="Magnuson J."/>
            <person name="Mondo S."/>
            <person name="Nolan M."/>
            <person name="Ohm R."/>
            <person name="Pangilinan J."/>
            <person name="Park H.-J."/>
            <person name="Ramirez L."/>
            <person name="Alfaro M."/>
            <person name="Sun H."/>
            <person name="Tritt A."/>
            <person name="Yoshinaga Y."/>
            <person name="Zwiers L.-H."/>
            <person name="Turgeon B."/>
            <person name="Goodwin S."/>
            <person name="Spatafora J."/>
            <person name="Crous P."/>
            <person name="Grigoriev I."/>
        </authorList>
    </citation>
    <scope>NUCLEOTIDE SEQUENCE</scope>
    <source>
        <strain evidence="2">CBS 207.26</strain>
    </source>
</reference>
<dbReference type="AlphaFoldDB" id="A0A6A6DPA4"/>
<proteinExistence type="predicted"/>
<dbReference type="EMBL" id="ML994656">
    <property type="protein sequence ID" value="KAF2180803.1"/>
    <property type="molecule type" value="Genomic_DNA"/>
</dbReference>
<dbReference type="Gene3D" id="1.25.40.10">
    <property type="entry name" value="Tetratricopeptide repeat domain"/>
    <property type="match status" value="1"/>
</dbReference>
<dbReference type="InterPro" id="IPR011990">
    <property type="entry name" value="TPR-like_helical_dom_sf"/>
</dbReference>
<evidence type="ECO:0000313" key="3">
    <source>
        <dbReference type="Proteomes" id="UP000800200"/>
    </source>
</evidence>
<dbReference type="SUPFAM" id="SSF81901">
    <property type="entry name" value="HCP-like"/>
    <property type="match status" value="1"/>
</dbReference>